<proteinExistence type="predicted"/>
<organism evidence="3 4">
    <name type="scientific">Kribbella rubisoli</name>
    <dbReference type="NCBI Taxonomy" id="3075929"/>
    <lineage>
        <taxon>Bacteria</taxon>
        <taxon>Bacillati</taxon>
        <taxon>Actinomycetota</taxon>
        <taxon>Actinomycetes</taxon>
        <taxon>Propionibacteriales</taxon>
        <taxon>Kribbellaceae</taxon>
        <taxon>Kribbella</taxon>
    </lineage>
</organism>
<keyword evidence="4" id="KW-1185">Reference proteome</keyword>
<feature type="region of interest" description="Disordered" evidence="1">
    <location>
        <begin position="167"/>
        <end position="206"/>
    </location>
</feature>
<comment type="caution">
    <text evidence="3">The sequence shown here is derived from an EMBL/GenBank/DDBJ whole genome shotgun (WGS) entry which is preliminary data.</text>
</comment>
<evidence type="ECO:0000313" key="3">
    <source>
        <dbReference type="EMBL" id="RZU11360.1"/>
    </source>
</evidence>
<dbReference type="InterPro" id="IPR045361">
    <property type="entry name" value="CIS_tube_prot_N"/>
</dbReference>
<evidence type="ECO:0000256" key="1">
    <source>
        <dbReference type="SAM" id="MobiDB-lite"/>
    </source>
</evidence>
<evidence type="ECO:0000259" key="2">
    <source>
        <dbReference type="Pfam" id="PF19266"/>
    </source>
</evidence>
<feature type="region of interest" description="Disordered" evidence="1">
    <location>
        <begin position="383"/>
        <end position="427"/>
    </location>
</feature>
<dbReference type="Proteomes" id="UP000292027">
    <property type="component" value="Unassembled WGS sequence"/>
</dbReference>
<accession>A0A4Q7WMV6</accession>
<name>A0A4Q7WMV6_9ACTN</name>
<evidence type="ECO:0000313" key="4">
    <source>
        <dbReference type="Proteomes" id="UP000292027"/>
    </source>
</evidence>
<feature type="domain" description="Contractile injection system tube protein N-terminal" evidence="2">
    <location>
        <begin position="30"/>
        <end position="160"/>
    </location>
</feature>
<dbReference type="OrthoDB" id="9815939at2"/>
<dbReference type="EMBL" id="SHKR01000015">
    <property type="protein sequence ID" value="RZU11360.1"/>
    <property type="molecule type" value="Genomic_DNA"/>
</dbReference>
<dbReference type="AlphaFoldDB" id="A0A4Q7WMV6"/>
<feature type="compositionally biased region" description="Polar residues" evidence="1">
    <location>
        <begin position="191"/>
        <end position="201"/>
    </location>
</feature>
<dbReference type="RefSeq" id="WP_130447811.1">
    <property type="nucleotide sequence ID" value="NZ_SHKR01000015.1"/>
</dbReference>
<gene>
    <name evidence="3" type="ORF">EV645_6526</name>
</gene>
<protein>
    <recommendedName>
        <fullName evidence="2">Contractile injection system tube protein N-terminal domain-containing protein</fullName>
    </recommendedName>
</protein>
<sequence length="427" mass="44735">MTAELVRATLQRLTRVPAGKKDAPALVRPDGDAISVQLNPATLKITRRNNVDRGGVTTGTQKAQHPAQEHATLAFDLEFDTSEQGANGEHVDVRQWTALVRQFVEPPKQKPTDASPAVRFTWGRLIFNGIVDQVTEDLDYFAPDGTALHAKVSLSISEQDFTFERMESGNGRRDQAAAKEPEQLNGAAPGQTGTRDPQNVVQAHEGESAQQLLARLGRDPSTWRAAMSGLESPLGLAAGAPVTIGPENASGLNGAVGSAAEQFAAAPTAATPDALAAALGDPSPGRVDPRTAGFALAAAGGLARAEQIVRAQTIDADIQNTAAGFAVPSGAFATAAPLDAPIDPRQLTYGRAVPLQRRAYPATASQASLGGSSAISARARSTELDVGPGAPPWQRLPNTAWPDQDCEQRGRDARTPILRWRPGGGAS</sequence>
<feature type="compositionally biased region" description="Basic and acidic residues" evidence="1">
    <location>
        <begin position="167"/>
        <end position="182"/>
    </location>
</feature>
<reference evidence="3 4" key="1">
    <citation type="journal article" date="2015" name="Stand. Genomic Sci.">
        <title>Genomic Encyclopedia of Bacterial and Archaeal Type Strains, Phase III: the genomes of soil and plant-associated and newly described type strains.</title>
        <authorList>
            <person name="Whitman W.B."/>
            <person name="Woyke T."/>
            <person name="Klenk H.P."/>
            <person name="Zhou Y."/>
            <person name="Lilburn T.G."/>
            <person name="Beck B.J."/>
            <person name="De Vos P."/>
            <person name="Vandamme P."/>
            <person name="Eisen J.A."/>
            <person name="Garrity G."/>
            <person name="Hugenholtz P."/>
            <person name="Kyrpides N.C."/>
        </authorList>
    </citation>
    <scope>NUCLEOTIDE SEQUENCE [LARGE SCALE GENOMIC DNA]</scope>
    <source>
        <strain evidence="3 4">VKM Ac-2540</strain>
    </source>
</reference>
<dbReference type="Pfam" id="PF19266">
    <property type="entry name" value="CIS_tube"/>
    <property type="match status" value="1"/>
</dbReference>